<organism evidence="1 3">
    <name type="scientific">Durusdinium trenchii</name>
    <dbReference type="NCBI Taxonomy" id="1381693"/>
    <lineage>
        <taxon>Eukaryota</taxon>
        <taxon>Sar</taxon>
        <taxon>Alveolata</taxon>
        <taxon>Dinophyceae</taxon>
        <taxon>Suessiales</taxon>
        <taxon>Symbiodiniaceae</taxon>
        <taxon>Durusdinium</taxon>
    </lineage>
</organism>
<dbReference type="Pfam" id="PF10127">
    <property type="entry name" value="RlaP"/>
    <property type="match status" value="1"/>
</dbReference>
<protein>
    <recommendedName>
        <fullName evidence="4">RNA-directed RNA polymerase</fullName>
    </recommendedName>
</protein>
<evidence type="ECO:0000313" key="2">
    <source>
        <dbReference type="EMBL" id="CAK9078573.1"/>
    </source>
</evidence>
<name>A0ABP0NXX1_9DINO</name>
<evidence type="ECO:0008006" key="4">
    <source>
        <dbReference type="Google" id="ProtNLM"/>
    </source>
</evidence>
<gene>
    <name evidence="1" type="ORF">SCF082_LOCUS34408</name>
    <name evidence="2" type="ORF">SCF082_LOCUS37560</name>
</gene>
<feature type="non-terminal residue" evidence="1">
    <location>
        <position position="1"/>
    </location>
</feature>
<proteinExistence type="predicted"/>
<reference evidence="1 3" key="1">
    <citation type="submission" date="2024-02" db="EMBL/GenBank/DDBJ databases">
        <authorList>
            <person name="Chen Y."/>
            <person name="Shah S."/>
            <person name="Dougan E. K."/>
            <person name="Thang M."/>
            <person name="Chan C."/>
        </authorList>
    </citation>
    <scope>NUCLEOTIDE SEQUENCE [LARGE SCALE GENOMIC DNA]</scope>
</reference>
<accession>A0ABP0NXX1</accession>
<dbReference type="PANTHER" id="PTHR34817:SF1">
    <property type="entry name" value="NUCLEOTIDYLTRANSFERASE"/>
    <property type="match status" value="1"/>
</dbReference>
<dbReference type="InterPro" id="IPR018775">
    <property type="entry name" value="RlaP"/>
</dbReference>
<dbReference type="PANTHER" id="PTHR34817">
    <property type="entry name" value="NUCLEOTIDYLTRANSFERASE"/>
    <property type="match status" value="1"/>
</dbReference>
<keyword evidence="3" id="KW-1185">Reference proteome</keyword>
<comment type="caution">
    <text evidence="1">The sequence shown here is derived from an EMBL/GenBank/DDBJ whole genome shotgun (WGS) entry which is preliminary data.</text>
</comment>
<dbReference type="Proteomes" id="UP001642464">
    <property type="component" value="Unassembled WGS sequence"/>
</dbReference>
<evidence type="ECO:0000313" key="3">
    <source>
        <dbReference type="Proteomes" id="UP001642464"/>
    </source>
</evidence>
<evidence type="ECO:0000313" key="1">
    <source>
        <dbReference type="EMBL" id="CAK9068258.1"/>
    </source>
</evidence>
<dbReference type="EMBL" id="CAXAMM010031513">
    <property type="protein sequence ID" value="CAK9068258.1"/>
    <property type="molecule type" value="Genomic_DNA"/>
</dbReference>
<sequence length="817" mass="93437">LSAISPPSFVRSNTIYETITGSVAYGVSSDDSDCDIIGYCLPPVGVVFPHVAGHIEGFGRQKQTFKVFNDHHIQDPSRPERSYDFSIYNIVHYFQLCMENNPNMVDSLYTPRECVLHSTRVSERVREHRDLFLHKGCWHKFKGYAYSQLHKMGSHQREGKRAKLHDEFGFDVKFAYHVVRLLYEAEMILNEHTLDLRRHREHLKAIRRGEVTEDDIRKWAAEKETALERAYENSTLRYSPDQEAIKTLLLECLEDHYGSLDKLISRPSNKALTTDANPQLFSVTFSFNGSDWVIHRVNDIADDLFNRLLRLNDDWHCGDTVYVVIESDPPGFEEVRESRFVGKLDRRALDIHDALRLAGHLDNLGMESPNSIGDVDFFLDQLTVKGHAARIDTEESKTVTLLVSFSDTISRRQKMRILLLLEQSNAADLIYRITQATDWQVEDVSTLPGALVVTLFDRSRRLQHEVMLVETDGRYEIGTLNSVTLEELLQVVRVVAEIEFMAHDHVSLAYMEGDWLNKASRPYRDVFDDREKAEEVMAELLVRVVNELADRFQVTNYAWRPFRNKWMVKYDELFHSVADALAALECPGREPKFIYLLFYARENPACYRLPSIAEFDNQSLVVHYAMGLHASGFTQDDFEVVKHRLNPTGNSNDCVQPAVVATIHYVAPIFRGLAEITARITHRNLAGTLEYIREHVKLTPEDFVAGKELQLYDLKFFFDRGYCSLASTSSAALAASIPPARLTKRLASMRESMLKVLVLEPRNLDLTMETCAGETVIRRALSRATTSLGAESVPCVCRSSRMACDLLILRLAMLRLQ</sequence>
<dbReference type="EMBL" id="CAXAMM010038447">
    <property type="protein sequence ID" value="CAK9078573.1"/>
    <property type="molecule type" value="Genomic_DNA"/>
</dbReference>